<evidence type="ECO:0008006" key="3">
    <source>
        <dbReference type="Google" id="ProtNLM"/>
    </source>
</evidence>
<evidence type="ECO:0000313" key="1">
    <source>
        <dbReference type="EMBL" id="GHP01369.1"/>
    </source>
</evidence>
<name>A0A830H760_9CHLO</name>
<proteinExistence type="predicted"/>
<comment type="caution">
    <text evidence="1">The sequence shown here is derived from an EMBL/GenBank/DDBJ whole genome shotgun (WGS) entry which is preliminary data.</text>
</comment>
<gene>
    <name evidence="1" type="ORF">PPROV_000012500</name>
</gene>
<dbReference type="AlphaFoldDB" id="A0A830H760"/>
<dbReference type="SUPFAM" id="SSF48403">
    <property type="entry name" value="Ankyrin repeat"/>
    <property type="match status" value="1"/>
</dbReference>
<accession>A0A830H760</accession>
<dbReference type="InterPro" id="IPR036770">
    <property type="entry name" value="Ankyrin_rpt-contain_sf"/>
</dbReference>
<dbReference type="Proteomes" id="UP000660262">
    <property type="component" value="Unassembled WGS sequence"/>
</dbReference>
<dbReference type="Gene3D" id="1.25.40.20">
    <property type="entry name" value="Ankyrin repeat-containing domain"/>
    <property type="match status" value="1"/>
</dbReference>
<dbReference type="EMBL" id="BNJQ01000001">
    <property type="protein sequence ID" value="GHP01369.1"/>
    <property type="molecule type" value="Genomic_DNA"/>
</dbReference>
<keyword evidence="2" id="KW-1185">Reference proteome</keyword>
<sequence length="600" mass="67130">MATTGTGKLSACGSFTYKWSREEYTPRMALLSGRAYDTANCECAVVCAYLLKRPPRWLADGSESIFVDLDEETEEGDLVSVLFADSHGGVPVPALASRPKWSKSAASGGLVVITEVKVQSTHRGRGIGIELIDDLLERELHKLHQPAPFLGITLPATMRYEWSLAALRPMPLTREEDSSRGADPNRLRRYYARAGFWPAGVTHATSLHGFWCAVRETREKLSKEAADALELPPDLQPLSEADEEFGRYFLPRFVQGSKRGPPSEAQARDLIAQGADLARVKPLHGCIQMGWNMEYIEMFLRLGADVNVRDEETGETVMHVVARHGPYLSAEEMNKRIDAARKLLEHGASRDILDDRGMTAAAVISNSLEKFFTKYGYTIPDSSLKQCIDLFEMLLPPEQRAMLVNGCISPRMQYRLKVATEVAPDICRDSVPQYARGERLEPDEIDDVWLIESVPVEVRAGDIYPSFVKGWLQALEAVRDTFAAGEALMVSNVRRRFQGMYASHFEGRGGSVAHAIDAVLYRSQVESEVHGDGSFFDCDKFEAEHDALVRIDVLDNNYAYVRLKFAELNGAPLPYTTERKRMRVEDYMHEAMDSSSDDDE</sequence>
<organism evidence="1 2">
    <name type="scientific">Pycnococcus provasolii</name>
    <dbReference type="NCBI Taxonomy" id="41880"/>
    <lineage>
        <taxon>Eukaryota</taxon>
        <taxon>Viridiplantae</taxon>
        <taxon>Chlorophyta</taxon>
        <taxon>Pseudoscourfieldiophyceae</taxon>
        <taxon>Pseudoscourfieldiales</taxon>
        <taxon>Pycnococcaceae</taxon>
        <taxon>Pycnococcus</taxon>
    </lineage>
</organism>
<reference evidence="1" key="1">
    <citation type="submission" date="2020-10" db="EMBL/GenBank/DDBJ databases">
        <title>Unveiling of a novel bifunctional photoreceptor, Dualchrome1, isolated from a cosmopolitan green alga.</title>
        <authorList>
            <person name="Suzuki S."/>
            <person name="Kawachi M."/>
        </authorList>
    </citation>
    <scope>NUCLEOTIDE SEQUENCE</scope>
    <source>
        <strain evidence="1">NIES 2893</strain>
    </source>
</reference>
<evidence type="ECO:0000313" key="2">
    <source>
        <dbReference type="Proteomes" id="UP000660262"/>
    </source>
</evidence>
<protein>
    <recommendedName>
        <fullName evidence="3">N-acetyltransferase domain-containing protein</fullName>
    </recommendedName>
</protein>